<dbReference type="PRINTS" id="PR00783">
    <property type="entry name" value="MINTRINSICP"/>
</dbReference>
<keyword evidence="4" id="KW-0677">Repeat</keyword>
<evidence type="ECO:0000313" key="11">
    <source>
        <dbReference type="Proteomes" id="UP001589710"/>
    </source>
</evidence>
<evidence type="ECO:0000313" key="10">
    <source>
        <dbReference type="EMBL" id="MFB9579848.1"/>
    </source>
</evidence>
<evidence type="ECO:0000256" key="4">
    <source>
        <dbReference type="ARBA" id="ARBA00022737"/>
    </source>
</evidence>
<keyword evidence="3 7" id="KW-0812">Transmembrane</keyword>
<dbReference type="Proteomes" id="UP001589710">
    <property type="component" value="Unassembled WGS sequence"/>
</dbReference>
<dbReference type="InterPro" id="IPR034294">
    <property type="entry name" value="Aquaporin_transptr"/>
</dbReference>
<feature type="compositionally biased region" description="Polar residues" evidence="8">
    <location>
        <begin position="1"/>
        <end position="12"/>
    </location>
</feature>
<comment type="subcellular location">
    <subcellularLocation>
        <location evidence="1">Endomembrane system</location>
        <topology evidence="1">Multi-pass membrane protein</topology>
    </subcellularLocation>
</comment>
<dbReference type="InterPro" id="IPR000425">
    <property type="entry name" value="MIP"/>
</dbReference>
<dbReference type="RefSeq" id="WP_345515769.1">
    <property type="nucleotide sequence ID" value="NZ_BAAAXD010000033.1"/>
</dbReference>
<evidence type="ECO:0000256" key="1">
    <source>
        <dbReference type="ARBA" id="ARBA00004127"/>
    </source>
</evidence>
<evidence type="ECO:0000256" key="3">
    <source>
        <dbReference type="ARBA" id="ARBA00022692"/>
    </source>
</evidence>
<organism evidence="10 11">
    <name type="scientific">Streptomyces yanii</name>
    <dbReference type="NCBI Taxonomy" id="78510"/>
    <lineage>
        <taxon>Bacteria</taxon>
        <taxon>Bacillati</taxon>
        <taxon>Actinomycetota</taxon>
        <taxon>Actinomycetes</taxon>
        <taxon>Kitasatosporales</taxon>
        <taxon>Streptomycetaceae</taxon>
        <taxon>Streptomyces</taxon>
    </lineage>
</organism>
<proteinExistence type="inferred from homology"/>
<name>A0ABV5RPP1_9ACTN</name>
<feature type="region of interest" description="Disordered" evidence="8">
    <location>
        <begin position="1"/>
        <end position="23"/>
    </location>
</feature>
<feature type="transmembrane region" description="Helical" evidence="9">
    <location>
        <begin position="231"/>
        <end position="249"/>
    </location>
</feature>
<feature type="transmembrane region" description="Helical" evidence="9">
    <location>
        <begin position="65"/>
        <end position="86"/>
    </location>
</feature>
<dbReference type="Gene3D" id="1.20.1080.10">
    <property type="entry name" value="Glycerol uptake facilitator protein"/>
    <property type="match status" value="1"/>
</dbReference>
<feature type="transmembrane region" description="Helical" evidence="9">
    <location>
        <begin position="107"/>
        <end position="137"/>
    </location>
</feature>
<dbReference type="PANTHER" id="PTHR45665:SF9">
    <property type="entry name" value="AQUAPORIN-8"/>
    <property type="match status" value="1"/>
</dbReference>
<accession>A0ABV5RPP1</accession>
<sequence length="279" mass="29017">MPETPASPNGSRLTGRESKPSPSPAVIVGHSSLEFLLAFVLLFGVTTIVRWVIGPSYISDAINQIHLQLLIVGVAVGLLIAVLILSRPGRISGGHINPAISFAMWRFGVFPGVSVVPYIVAQLIGSVLGVLLAGAAWGPAATKPPTSYALLQPGAGWTAAELFVAEAASMGVIVCLVGFFLQSPRLAPLVPGLVGLLIGAAIALLGTTTGGSVNPARQFGPAVVSWQLSFLWVYLLAPMVGALIAAFALDRVNKHRTVLTHRLCGTEKSGAPLKKPRAD</sequence>
<keyword evidence="11" id="KW-1185">Reference proteome</keyword>
<protein>
    <submittedName>
        <fullName evidence="10">MIP/aquaporin family protein</fullName>
    </submittedName>
</protein>
<comment type="caution">
    <text evidence="10">The sequence shown here is derived from an EMBL/GenBank/DDBJ whole genome shotgun (WGS) entry which is preliminary data.</text>
</comment>
<dbReference type="PROSITE" id="PS00221">
    <property type="entry name" value="MIP"/>
    <property type="match status" value="1"/>
</dbReference>
<evidence type="ECO:0000256" key="7">
    <source>
        <dbReference type="RuleBase" id="RU000477"/>
    </source>
</evidence>
<evidence type="ECO:0000256" key="2">
    <source>
        <dbReference type="ARBA" id="ARBA00022448"/>
    </source>
</evidence>
<dbReference type="InterPro" id="IPR023271">
    <property type="entry name" value="Aquaporin-like"/>
</dbReference>
<evidence type="ECO:0000256" key="8">
    <source>
        <dbReference type="SAM" id="MobiDB-lite"/>
    </source>
</evidence>
<evidence type="ECO:0000256" key="9">
    <source>
        <dbReference type="SAM" id="Phobius"/>
    </source>
</evidence>
<dbReference type="InterPro" id="IPR022357">
    <property type="entry name" value="MIP_CS"/>
</dbReference>
<keyword evidence="6 9" id="KW-0472">Membrane</keyword>
<feature type="transmembrane region" description="Helical" evidence="9">
    <location>
        <begin position="157"/>
        <end position="181"/>
    </location>
</feature>
<gene>
    <name evidence="10" type="ORF">ACFFTL_48330</name>
</gene>
<reference evidence="10 11" key="1">
    <citation type="submission" date="2024-09" db="EMBL/GenBank/DDBJ databases">
        <authorList>
            <person name="Sun Q."/>
            <person name="Mori K."/>
        </authorList>
    </citation>
    <scope>NUCLEOTIDE SEQUENCE [LARGE SCALE GENOMIC DNA]</scope>
    <source>
        <strain evidence="10 11">JCM 3331</strain>
    </source>
</reference>
<keyword evidence="2 7" id="KW-0813">Transport</keyword>
<evidence type="ECO:0000256" key="5">
    <source>
        <dbReference type="ARBA" id="ARBA00022989"/>
    </source>
</evidence>
<dbReference type="SUPFAM" id="SSF81338">
    <property type="entry name" value="Aquaporin-like"/>
    <property type="match status" value="1"/>
</dbReference>
<dbReference type="Pfam" id="PF00230">
    <property type="entry name" value="MIP"/>
    <property type="match status" value="1"/>
</dbReference>
<feature type="transmembrane region" description="Helical" evidence="9">
    <location>
        <begin position="35"/>
        <end position="53"/>
    </location>
</feature>
<keyword evidence="5 9" id="KW-1133">Transmembrane helix</keyword>
<comment type="similarity">
    <text evidence="7">Belongs to the MIP/aquaporin (TC 1.A.8) family.</text>
</comment>
<evidence type="ECO:0000256" key="6">
    <source>
        <dbReference type="ARBA" id="ARBA00023136"/>
    </source>
</evidence>
<dbReference type="EMBL" id="JBHMCG010000242">
    <property type="protein sequence ID" value="MFB9579848.1"/>
    <property type="molecule type" value="Genomic_DNA"/>
</dbReference>
<dbReference type="PANTHER" id="PTHR45665">
    <property type="entry name" value="AQUAPORIN-8"/>
    <property type="match status" value="1"/>
</dbReference>
<feature type="transmembrane region" description="Helical" evidence="9">
    <location>
        <begin position="193"/>
        <end position="211"/>
    </location>
</feature>